<keyword evidence="7" id="KW-1185">Reference proteome</keyword>
<dbReference type="InterPro" id="IPR009057">
    <property type="entry name" value="Homeodomain-like_sf"/>
</dbReference>
<protein>
    <submittedName>
        <fullName evidence="6">TetR/AcrR family transcriptional regulator</fullName>
    </submittedName>
</protein>
<evidence type="ECO:0000256" key="3">
    <source>
        <dbReference type="ARBA" id="ARBA00023163"/>
    </source>
</evidence>
<dbReference type="PANTHER" id="PTHR30055:SF234">
    <property type="entry name" value="HTH-TYPE TRANSCRIPTIONAL REGULATOR BETI"/>
    <property type="match status" value="1"/>
</dbReference>
<accession>A0A372JLQ5</accession>
<dbReference type="RefSeq" id="WP_117358057.1">
    <property type="nucleotide sequence ID" value="NZ_QURH01000253.1"/>
</dbReference>
<dbReference type="OrthoDB" id="155497at2"/>
<evidence type="ECO:0000256" key="4">
    <source>
        <dbReference type="PROSITE-ProRule" id="PRU00335"/>
    </source>
</evidence>
<evidence type="ECO:0000313" key="6">
    <source>
        <dbReference type="EMBL" id="RFU40869.1"/>
    </source>
</evidence>
<keyword evidence="3" id="KW-0804">Transcription</keyword>
<gene>
    <name evidence="6" type="ORF">DZF91_14835</name>
</gene>
<keyword evidence="1" id="KW-0805">Transcription regulation</keyword>
<evidence type="ECO:0000313" key="7">
    <source>
        <dbReference type="Proteomes" id="UP000261811"/>
    </source>
</evidence>
<evidence type="ECO:0000256" key="1">
    <source>
        <dbReference type="ARBA" id="ARBA00023015"/>
    </source>
</evidence>
<dbReference type="Proteomes" id="UP000261811">
    <property type="component" value="Unassembled WGS sequence"/>
</dbReference>
<dbReference type="GO" id="GO:0003700">
    <property type="term" value="F:DNA-binding transcription factor activity"/>
    <property type="evidence" value="ECO:0007669"/>
    <property type="project" value="TreeGrafter"/>
</dbReference>
<organism evidence="6 7">
    <name type="scientific">Actinomadura logoneensis</name>
    <dbReference type="NCBI Taxonomy" id="2293572"/>
    <lineage>
        <taxon>Bacteria</taxon>
        <taxon>Bacillati</taxon>
        <taxon>Actinomycetota</taxon>
        <taxon>Actinomycetes</taxon>
        <taxon>Streptosporangiales</taxon>
        <taxon>Thermomonosporaceae</taxon>
        <taxon>Actinomadura</taxon>
    </lineage>
</organism>
<feature type="domain" description="HTH tetR-type" evidence="5">
    <location>
        <begin position="11"/>
        <end position="71"/>
    </location>
</feature>
<dbReference type="InterPro" id="IPR050109">
    <property type="entry name" value="HTH-type_TetR-like_transc_reg"/>
</dbReference>
<dbReference type="PROSITE" id="PS50977">
    <property type="entry name" value="HTH_TETR_2"/>
    <property type="match status" value="1"/>
</dbReference>
<dbReference type="InterPro" id="IPR001647">
    <property type="entry name" value="HTH_TetR"/>
</dbReference>
<comment type="caution">
    <text evidence="6">The sequence shown here is derived from an EMBL/GenBank/DDBJ whole genome shotgun (WGS) entry which is preliminary data.</text>
</comment>
<dbReference type="Pfam" id="PF00440">
    <property type="entry name" value="TetR_N"/>
    <property type="match status" value="1"/>
</dbReference>
<reference evidence="6 7" key="1">
    <citation type="submission" date="2018-08" db="EMBL/GenBank/DDBJ databases">
        <title>Actinomadura jelena sp. nov., a novel Actinomycete isolated from soil in Chad.</title>
        <authorList>
            <person name="Shi L."/>
        </authorList>
    </citation>
    <scope>NUCLEOTIDE SEQUENCE [LARGE SCALE GENOMIC DNA]</scope>
    <source>
        <strain evidence="6 7">NEAU-G17</strain>
    </source>
</reference>
<evidence type="ECO:0000256" key="2">
    <source>
        <dbReference type="ARBA" id="ARBA00023125"/>
    </source>
</evidence>
<sequence>MTESLRERKKRATRRHLAEVATRLFVERGFEAVTIAEIAEAADVSVKTVYNYFVAKEDLVLPRGGEASADRLAAFVRDRAPGESAARAVLRNLREELRRRDRSVGLTLGYGRFMRMVRESPTLLARFDRLGADMRATLAAELAAASGASPDDPVPGLVAAQIAWTQETMFAEIADRTARDEPPGEIAAAMLDLLDVMESLLGERVLAYATRPEEDDPR</sequence>
<feature type="DNA-binding region" description="H-T-H motif" evidence="4">
    <location>
        <begin position="34"/>
        <end position="53"/>
    </location>
</feature>
<proteinExistence type="predicted"/>
<dbReference type="SUPFAM" id="SSF46689">
    <property type="entry name" value="Homeodomain-like"/>
    <property type="match status" value="1"/>
</dbReference>
<dbReference type="EMBL" id="QURH01000253">
    <property type="protein sequence ID" value="RFU40869.1"/>
    <property type="molecule type" value="Genomic_DNA"/>
</dbReference>
<evidence type="ECO:0000259" key="5">
    <source>
        <dbReference type="PROSITE" id="PS50977"/>
    </source>
</evidence>
<dbReference type="GO" id="GO:0000976">
    <property type="term" value="F:transcription cis-regulatory region binding"/>
    <property type="evidence" value="ECO:0007669"/>
    <property type="project" value="TreeGrafter"/>
</dbReference>
<name>A0A372JLQ5_9ACTN</name>
<dbReference type="PRINTS" id="PR00455">
    <property type="entry name" value="HTHTETR"/>
</dbReference>
<dbReference type="PANTHER" id="PTHR30055">
    <property type="entry name" value="HTH-TYPE TRANSCRIPTIONAL REGULATOR RUTR"/>
    <property type="match status" value="1"/>
</dbReference>
<dbReference type="AlphaFoldDB" id="A0A372JLQ5"/>
<keyword evidence="2 4" id="KW-0238">DNA-binding</keyword>
<dbReference type="Gene3D" id="1.10.357.10">
    <property type="entry name" value="Tetracycline Repressor, domain 2"/>
    <property type="match status" value="1"/>
</dbReference>